<dbReference type="GeneID" id="5727825"/>
<protein>
    <submittedName>
        <fullName evidence="1">Uncharacterized protein</fullName>
    </submittedName>
</protein>
<reference evidence="1 2" key="1">
    <citation type="journal article" date="2007" name="Science">
        <title>The Chlamydomonas genome reveals the evolution of key animal and plant functions.</title>
        <authorList>
            <person name="Merchant S.S."/>
            <person name="Prochnik S.E."/>
            <person name="Vallon O."/>
            <person name="Harris E.H."/>
            <person name="Karpowicz S.J."/>
            <person name="Witman G.B."/>
            <person name="Terry A."/>
            <person name="Salamov A."/>
            <person name="Fritz-Laylin L.K."/>
            <person name="Marechal-Drouard L."/>
            <person name="Marshall W.F."/>
            <person name="Qu L.H."/>
            <person name="Nelson D.R."/>
            <person name="Sanderfoot A.A."/>
            <person name="Spalding M.H."/>
            <person name="Kapitonov V.V."/>
            <person name="Ren Q."/>
            <person name="Ferris P."/>
            <person name="Lindquist E."/>
            <person name="Shapiro H."/>
            <person name="Lucas S.M."/>
            <person name="Grimwood J."/>
            <person name="Schmutz J."/>
            <person name="Cardol P."/>
            <person name="Cerutti H."/>
            <person name="Chanfreau G."/>
            <person name="Chen C.L."/>
            <person name="Cognat V."/>
            <person name="Croft M.T."/>
            <person name="Dent R."/>
            <person name="Dutcher S."/>
            <person name="Fernandez E."/>
            <person name="Fukuzawa H."/>
            <person name="Gonzalez-Ballester D."/>
            <person name="Gonzalez-Halphen D."/>
            <person name="Hallmann A."/>
            <person name="Hanikenne M."/>
            <person name="Hippler M."/>
            <person name="Inwood W."/>
            <person name="Jabbari K."/>
            <person name="Kalanon M."/>
            <person name="Kuras R."/>
            <person name="Lefebvre P.A."/>
            <person name="Lemaire S.D."/>
            <person name="Lobanov A.V."/>
            <person name="Lohr M."/>
            <person name="Manuell A."/>
            <person name="Meier I."/>
            <person name="Mets L."/>
            <person name="Mittag M."/>
            <person name="Mittelmeier T."/>
            <person name="Moroney J.V."/>
            <person name="Moseley J."/>
            <person name="Napoli C."/>
            <person name="Nedelcu A.M."/>
            <person name="Niyogi K."/>
            <person name="Novoselov S.V."/>
            <person name="Paulsen I.T."/>
            <person name="Pazour G."/>
            <person name="Purton S."/>
            <person name="Ral J.P."/>
            <person name="Riano-Pachon D.M."/>
            <person name="Riekhof W."/>
            <person name="Rymarquis L."/>
            <person name="Schroda M."/>
            <person name="Stern D."/>
            <person name="Umen J."/>
            <person name="Willows R."/>
            <person name="Wilson N."/>
            <person name="Zimmer S.L."/>
            <person name="Allmer J."/>
            <person name="Balk J."/>
            <person name="Bisova K."/>
            <person name="Chen C.J."/>
            <person name="Elias M."/>
            <person name="Gendler K."/>
            <person name="Hauser C."/>
            <person name="Lamb M.R."/>
            <person name="Ledford H."/>
            <person name="Long J.C."/>
            <person name="Minagawa J."/>
            <person name="Page M.D."/>
            <person name="Pan J."/>
            <person name="Pootakham W."/>
            <person name="Roje S."/>
            <person name="Rose A."/>
            <person name="Stahlberg E."/>
            <person name="Terauchi A.M."/>
            <person name="Yang P."/>
            <person name="Ball S."/>
            <person name="Bowler C."/>
            <person name="Dieckmann C.L."/>
            <person name="Gladyshev V.N."/>
            <person name="Green P."/>
            <person name="Jorgensen R."/>
            <person name="Mayfield S."/>
            <person name="Mueller-Roeber B."/>
            <person name="Rajamani S."/>
            <person name="Sayre R.T."/>
            <person name="Brokstein P."/>
            <person name="Dubchak I."/>
            <person name="Goodstein D."/>
            <person name="Hornick L."/>
            <person name="Huang Y.W."/>
            <person name="Jhaveri J."/>
            <person name="Luo Y."/>
            <person name="Martinez D."/>
            <person name="Ngau W.C."/>
            <person name="Otillar B."/>
            <person name="Poliakov A."/>
            <person name="Porter A."/>
            <person name="Szajkowski L."/>
            <person name="Werner G."/>
            <person name="Zhou K."/>
            <person name="Grigoriev I.V."/>
            <person name="Rokhsar D.S."/>
            <person name="Grossman A.R."/>
        </authorList>
    </citation>
    <scope>NUCLEOTIDE SEQUENCE [LARGE SCALE GENOMIC DNA]</scope>
    <source>
        <strain evidence="2">CC-503</strain>
    </source>
</reference>
<gene>
    <name evidence="1" type="ORF">CHLRE_05g232305v5</name>
</gene>
<evidence type="ECO:0000313" key="2">
    <source>
        <dbReference type="Proteomes" id="UP000006906"/>
    </source>
</evidence>
<dbReference type="AlphaFoldDB" id="A0A2K3DRW8"/>
<proteinExistence type="predicted"/>
<dbReference type="InParanoid" id="A0A2K3DRW8"/>
<name>A0A2K3DRW8_CHLRE</name>
<dbReference type="Gramene" id="PNW83286">
    <property type="protein sequence ID" value="PNW83286"/>
    <property type="gene ID" value="CHLRE_05g232305v5"/>
</dbReference>
<dbReference type="EMBL" id="CM008966">
    <property type="protein sequence ID" value="PNW83286.1"/>
    <property type="molecule type" value="Genomic_DNA"/>
</dbReference>
<evidence type="ECO:0000313" key="1">
    <source>
        <dbReference type="EMBL" id="PNW83286.1"/>
    </source>
</evidence>
<dbReference type="KEGG" id="cre:CHLRE_05g232305v5"/>
<dbReference type="OrthoDB" id="524569at2759"/>
<organism evidence="1 2">
    <name type="scientific">Chlamydomonas reinhardtii</name>
    <name type="common">Chlamydomonas smithii</name>
    <dbReference type="NCBI Taxonomy" id="3055"/>
    <lineage>
        <taxon>Eukaryota</taxon>
        <taxon>Viridiplantae</taxon>
        <taxon>Chlorophyta</taxon>
        <taxon>core chlorophytes</taxon>
        <taxon>Chlorophyceae</taxon>
        <taxon>CS clade</taxon>
        <taxon>Chlamydomonadales</taxon>
        <taxon>Chlamydomonadaceae</taxon>
        <taxon>Chlamydomonas</taxon>
    </lineage>
</organism>
<dbReference type="Proteomes" id="UP000006906">
    <property type="component" value="Chromosome 5"/>
</dbReference>
<accession>A0A2K3DRW8</accession>
<sequence>MILISLHGGQLPMDEQCPARRAHQAIAFEIDWTTQGLDMSVIDKPNDIDIMHFFDTVYRANSTAGVHFNATKLGVPNMGPQPMHEGACMFNFLFKPNAIVEQRANAHLNGIYGRNDVEYVAWHWRHGDADGGKEQPVLLSRMAQTMQTARDLANQASISLNNTPPVLLITGDNKTQPSHACSLSIYPAARRSF</sequence>
<dbReference type="RefSeq" id="XP_042924565.1">
    <property type="nucleotide sequence ID" value="XM_043062150.1"/>
</dbReference>
<keyword evidence="2" id="KW-1185">Reference proteome</keyword>